<accession>A0A3N0C0A2</accession>
<dbReference type="Proteomes" id="UP000274046">
    <property type="component" value="Unassembled WGS sequence"/>
</dbReference>
<dbReference type="EMBL" id="RBEE01000008">
    <property type="protein sequence ID" value="RNL55106.1"/>
    <property type="molecule type" value="Genomic_DNA"/>
</dbReference>
<gene>
    <name evidence="1" type="ORF">D7004_05320</name>
</gene>
<protein>
    <submittedName>
        <fullName evidence="1">Uncharacterized protein</fullName>
    </submittedName>
</protein>
<dbReference type="AlphaFoldDB" id="A0A3N0C0A2"/>
<keyword evidence="2" id="KW-1185">Reference proteome</keyword>
<evidence type="ECO:0000313" key="1">
    <source>
        <dbReference type="EMBL" id="RNL55106.1"/>
    </source>
</evidence>
<proteinExistence type="predicted"/>
<sequence>MEVTLEIKDDKAISILETLRTMKGIKIKNFSKTKDKYLNDLAQAYKESELAEKGKLKLKSFEDLINEI</sequence>
<organism evidence="1 2">
    <name type="scientific">Pedobacter jejuensis</name>
    <dbReference type="NCBI Taxonomy" id="1268550"/>
    <lineage>
        <taxon>Bacteria</taxon>
        <taxon>Pseudomonadati</taxon>
        <taxon>Bacteroidota</taxon>
        <taxon>Sphingobacteriia</taxon>
        <taxon>Sphingobacteriales</taxon>
        <taxon>Sphingobacteriaceae</taxon>
        <taxon>Pedobacter</taxon>
    </lineage>
</organism>
<dbReference type="RefSeq" id="WP_123204836.1">
    <property type="nucleotide sequence ID" value="NZ_RBEE01000008.1"/>
</dbReference>
<evidence type="ECO:0000313" key="2">
    <source>
        <dbReference type="Proteomes" id="UP000274046"/>
    </source>
</evidence>
<name>A0A3N0C0A2_9SPHI</name>
<dbReference type="OrthoDB" id="771867at2"/>
<reference evidence="1 2" key="1">
    <citation type="submission" date="2018-10" db="EMBL/GenBank/DDBJ databases">
        <title>Genome sequencing of Pedobacter jejuensis TNB23.</title>
        <authorList>
            <person name="Cho Y.-J."/>
            <person name="Cho A."/>
            <person name="Kim O.-S."/>
        </authorList>
    </citation>
    <scope>NUCLEOTIDE SEQUENCE [LARGE SCALE GENOMIC DNA]</scope>
    <source>
        <strain evidence="1 2">TNB23</strain>
    </source>
</reference>
<comment type="caution">
    <text evidence="1">The sequence shown here is derived from an EMBL/GenBank/DDBJ whole genome shotgun (WGS) entry which is preliminary data.</text>
</comment>